<keyword evidence="3" id="KW-1185">Reference proteome</keyword>
<dbReference type="EMBL" id="JAWQEG010004371">
    <property type="protein sequence ID" value="KAK3861930.1"/>
    <property type="molecule type" value="Genomic_DNA"/>
</dbReference>
<sequence length="60" mass="7201">MWVWVMRLLHHTSPNKKASLRQRRLHQPNQTRAHFTLVIEHPHTDRPPPYVPSLVEMSLE</sequence>
<reference evidence="2" key="1">
    <citation type="submission" date="2023-10" db="EMBL/GenBank/DDBJ databases">
        <title>Genome assemblies of two species of porcelain crab, Petrolisthes cinctipes and Petrolisthes manimaculis (Anomura: Porcellanidae).</title>
        <authorList>
            <person name="Angst P."/>
        </authorList>
    </citation>
    <scope>NUCLEOTIDE SEQUENCE</scope>
    <source>
        <strain evidence="2">PB745_01</strain>
        <tissue evidence="2">Gill</tissue>
    </source>
</reference>
<name>A0AAE1EUN6_PETCI</name>
<dbReference type="Proteomes" id="UP001286313">
    <property type="component" value="Unassembled WGS sequence"/>
</dbReference>
<feature type="region of interest" description="Disordered" evidence="1">
    <location>
        <begin position="41"/>
        <end position="60"/>
    </location>
</feature>
<comment type="caution">
    <text evidence="2">The sequence shown here is derived from an EMBL/GenBank/DDBJ whole genome shotgun (WGS) entry which is preliminary data.</text>
</comment>
<evidence type="ECO:0000313" key="2">
    <source>
        <dbReference type="EMBL" id="KAK3861930.1"/>
    </source>
</evidence>
<accession>A0AAE1EUN6</accession>
<protein>
    <submittedName>
        <fullName evidence="2">Uncharacterized protein</fullName>
    </submittedName>
</protein>
<evidence type="ECO:0000313" key="3">
    <source>
        <dbReference type="Proteomes" id="UP001286313"/>
    </source>
</evidence>
<dbReference type="AlphaFoldDB" id="A0AAE1EUN6"/>
<gene>
    <name evidence="2" type="ORF">Pcinc_032146</name>
</gene>
<feature type="non-terminal residue" evidence="2">
    <location>
        <position position="1"/>
    </location>
</feature>
<proteinExistence type="predicted"/>
<organism evidence="2 3">
    <name type="scientific">Petrolisthes cinctipes</name>
    <name type="common">Flat porcelain crab</name>
    <dbReference type="NCBI Taxonomy" id="88211"/>
    <lineage>
        <taxon>Eukaryota</taxon>
        <taxon>Metazoa</taxon>
        <taxon>Ecdysozoa</taxon>
        <taxon>Arthropoda</taxon>
        <taxon>Crustacea</taxon>
        <taxon>Multicrustacea</taxon>
        <taxon>Malacostraca</taxon>
        <taxon>Eumalacostraca</taxon>
        <taxon>Eucarida</taxon>
        <taxon>Decapoda</taxon>
        <taxon>Pleocyemata</taxon>
        <taxon>Anomura</taxon>
        <taxon>Galatheoidea</taxon>
        <taxon>Porcellanidae</taxon>
        <taxon>Petrolisthes</taxon>
    </lineage>
</organism>
<evidence type="ECO:0000256" key="1">
    <source>
        <dbReference type="SAM" id="MobiDB-lite"/>
    </source>
</evidence>